<accession>A0ABQ9J0M8</accession>
<evidence type="ECO:0000313" key="2">
    <source>
        <dbReference type="EMBL" id="KAJ8969574.1"/>
    </source>
</evidence>
<feature type="compositionally biased region" description="Polar residues" evidence="1">
    <location>
        <begin position="106"/>
        <end position="118"/>
    </location>
</feature>
<name>A0ABQ9J0M8_9CUCU</name>
<proteinExistence type="predicted"/>
<dbReference type="EMBL" id="JAPWTJ010001776">
    <property type="protein sequence ID" value="KAJ8969574.1"/>
    <property type="molecule type" value="Genomic_DNA"/>
</dbReference>
<protein>
    <submittedName>
        <fullName evidence="2">Uncharacterized protein</fullName>
    </submittedName>
</protein>
<evidence type="ECO:0000313" key="3">
    <source>
        <dbReference type="Proteomes" id="UP001162164"/>
    </source>
</evidence>
<evidence type="ECO:0000256" key="1">
    <source>
        <dbReference type="SAM" id="MobiDB-lite"/>
    </source>
</evidence>
<comment type="caution">
    <text evidence="2">The sequence shown here is derived from an EMBL/GenBank/DDBJ whole genome shotgun (WGS) entry which is preliminary data.</text>
</comment>
<sequence length="132" mass="14650">MPNEAWLRKMSATSVSPAPSHYYYHKRLLQGPGPAYTVSENNQLHQVPPGTIPSMPVQVPLHAHLTPASNIQNVQLVPCLCPVSQDYFYDSRRPPQQENVFVPVQQERSANPQPQQQIVHGFGSTAATSPKL</sequence>
<feature type="region of interest" description="Disordered" evidence="1">
    <location>
        <begin position="105"/>
        <end position="132"/>
    </location>
</feature>
<gene>
    <name evidence="2" type="ORF">NQ317_005902</name>
</gene>
<dbReference type="Proteomes" id="UP001162164">
    <property type="component" value="Unassembled WGS sequence"/>
</dbReference>
<organism evidence="2 3">
    <name type="scientific">Molorchus minor</name>
    <dbReference type="NCBI Taxonomy" id="1323400"/>
    <lineage>
        <taxon>Eukaryota</taxon>
        <taxon>Metazoa</taxon>
        <taxon>Ecdysozoa</taxon>
        <taxon>Arthropoda</taxon>
        <taxon>Hexapoda</taxon>
        <taxon>Insecta</taxon>
        <taxon>Pterygota</taxon>
        <taxon>Neoptera</taxon>
        <taxon>Endopterygota</taxon>
        <taxon>Coleoptera</taxon>
        <taxon>Polyphaga</taxon>
        <taxon>Cucujiformia</taxon>
        <taxon>Chrysomeloidea</taxon>
        <taxon>Cerambycidae</taxon>
        <taxon>Lamiinae</taxon>
        <taxon>Monochamini</taxon>
        <taxon>Molorchus</taxon>
    </lineage>
</organism>
<reference evidence="2" key="1">
    <citation type="journal article" date="2023" name="Insect Mol. Biol.">
        <title>Genome sequencing provides insights into the evolution of gene families encoding plant cell wall-degrading enzymes in longhorned beetles.</title>
        <authorList>
            <person name="Shin N.R."/>
            <person name="Okamura Y."/>
            <person name="Kirsch R."/>
            <person name="Pauchet Y."/>
        </authorList>
    </citation>
    <scope>NUCLEOTIDE SEQUENCE</scope>
    <source>
        <strain evidence="2">MMC_N1</strain>
    </source>
</reference>
<keyword evidence="3" id="KW-1185">Reference proteome</keyword>